<keyword evidence="3" id="KW-1185">Reference proteome</keyword>
<gene>
    <name evidence="2" type="primary">stcW_5</name>
    <name evidence="2" type="ORF">DBV05_g7864</name>
</gene>
<evidence type="ECO:0000313" key="2">
    <source>
        <dbReference type="EMBL" id="KAB2573474.1"/>
    </source>
</evidence>
<protein>
    <submittedName>
        <fullName evidence="2">Putative sterigmatocystin biosynthesis monooxygenase stcW</fullName>
    </submittedName>
</protein>
<reference evidence="2 3" key="1">
    <citation type="journal article" date="2019" name="Sci. Rep.">
        <title>A multi-omics analysis of the grapevine pathogen Lasiodiplodia theobromae reveals that temperature affects the expression of virulence- and pathogenicity-related genes.</title>
        <authorList>
            <person name="Felix C."/>
            <person name="Meneses R."/>
            <person name="Goncalves M.F.M."/>
            <person name="Tilleman L."/>
            <person name="Duarte A.S."/>
            <person name="Jorrin-Novo J.V."/>
            <person name="Van de Peer Y."/>
            <person name="Deforce D."/>
            <person name="Van Nieuwerburgh F."/>
            <person name="Esteves A.C."/>
            <person name="Alves A."/>
        </authorList>
    </citation>
    <scope>NUCLEOTIDE SEQUENCE [LARGE SCALE GENOMIC DNA]</scope>
    <source>
        <strain evidence="2 3">LA-SOL3</strain>
    </source>
</reference>
<dbReference type="EMBL" id="VCHE01000058">
    <property type="protein sequence ID" value="KAB2573474.1"/>
    <property type="molecule type" value="Genomic_DNA"/>
</dbReference>
<evidence type="ECO:0000313" key="3">
    <source>
        <dbReference type="Proteomes" id="UP000325902"/>
    </source>
</evidence>
<dbReference type="InterPro" id="IPR051209">
    <property type="entry name" value="FAD-bind_Monooxygenase_sf"/>
</dbReference>
<dbReference type="PANTHER" id="PTHR42877:SF4">
    <property type="entry name" value="FAD_NAD(P)-BINDING DOMAIN-CONTAINING PROTEIN-RELATED"/>
    <property type="match status" value="1"/>
</dbReference>
<dbReference type="SUPFAM" id="SSF51905">
    <property type="entry name" value="FAD/NAD(P)-binding domain"/>
    <property type="match status" value="1"/>
</dbReference>
<name>A0A5N5D866_9PEZI</name>
<dbReference type="AlphaFoldDB" id="A0A5N5D866"/>
<dbReference type="InterPro" id="IPR036188">
    <property type="entry name" value="FAD/NAD-bd_sf"/>
</dbReference>
<proteinExistence type="inferred from homology"/>
<dbReference type="OrthoDB" id="74360at2759"/>
<dbReference type="PANTHER" id="PTHR42877">
    <property type="entry name" value="L-ORNITHINE N(5)-MONOOXYGENASE-RELATED"/>
    <property type="match status" value="1"/>
</dbReference>
<sequence length="340" mass="38487">MQQFRDDPIFSVKTRKEMENHFNGMFKAFFKSTEEQQDLRAKFELRMKNLIKDEDLQKKLIPSFEVGCRRINPGESYLVALQKPNVQAVFEPIEAIAKEGILVGGHVRRADVLIAATGFDTTFRPRFPIIGRENNNLQDLWESNPVSYMGTGVAGFPNYLMFLGPNTPISNGSLMGSLEATSDYFIRMLRKVLREDVKTFDVAEAAQKDFDTHTQSFMRQTVWTGACRSWFKSGPGGKVTALWPGSSLHYMQVLAENKWENYSWTYRGNRFAHWGKGMSWIEDPAGDGLGIDASEALRSRTIPFKGADLSYYISECEPLSVDDIDDHAGVQETLVGDVHI</sequence>
<keyword evidence="2" id="KW-0503">Monooxygenase</keyword>
<comment type="similarity">
    <text evidence="1">Belongs to the FAD-binding monooxygenase family.</text>
</comment>
<organism evidence="2 3">
    <name type="scientific">Lasiodiplodia theobromae</name>
    <dbReference type="NCBI Taxonomy" id="45133"/>
    <lineage>
        <taxon>Eukaryota</taxon>
        <taxon>Fungi</taxon>
        <taxon>Dikarya</taxon>
        <taxon>Ascomycota</taxon>
        <taxon>Pezizomycotina</taxon>
        <taxon>Dothideomycetes</taxon>
        <taxon>Dothideomycetes incertae sedis</taxon>
        <taxon>Botryosphaeriales</taxon>
        <taxon>Botryosphaeriaceae</taxon>
        <taxon>Lasiodiplodia</taxon>
    </lineage>
</organism>
<dbReference type="Gene3D" id="3.50.50.60">
    <property type="entry name" value="FAD/NAD(P)-binding domain"/>
    <property type="match status" value="1"/>
</dbReference>
<evidence type="ECO:0000256" key="1">
    <source>
        <dbReference type="ARBA" id="ARBA00010139"/>
    </source>
</evidence>
<dbReference type="GO" id="GO:0004497">
    <property type="term" value="F:monooxygenase activity"/>
    <property type="evidence" value="ECO:0007669"/>
    <property type="project" value="UniProtKB-KW"/>
</dbReference>
<keyword evidence="2" id="KW-0560">Oxidoreductase</keyword>
<comment type="caution">
    <text evidence="2">The sequence shown here is derived from an EMBL/GenBank/DDBJ whole genome shotgun (WGS) entry which is preliminary data.</text>
</comment>
<accession>A0A5N5D866</accession>
<dbReference type="Proteomes" id="UP000325902">
    <property type="component" value="Unassembled WGS sequence"/>
</dbReference>